<sequence length="562" mass="63377">MLPRSPSESGLVVVTEHLQNLNIRREYNISRDNVYLAAMWLRVNNPLYSDIQIDYSVNLSSEPIIRLIATQSNEPVVDETADIDHYKRIGAQSRILRSSWNYRERATFNHQFAGHQSLPMALAMIIEAVILCPSKWSPCDLDFILLAGDTLFQSMIESIYDSVCPNTVLDKLNIKLLTDFRDRLTIFGVQSRIKFNDNPDYQGNLVDRLNKRKTDTPLSEALSSLFTDFIAGIAIVDSHSTCLMKNADSYFIADVQPCGTKGSKARSDNGKACDNLSELARIRRRAYGAMKTKEYRLHRINVVRLGNVDLIDQQLVTLEPRILSPNAPQPHTVSRNIGFSPINLSLRILRATTHQGDSAEFRVTYADVQCCAMVAAAIAKVSIFPLTEWTTRTLDSVMHAGDDLYHPVRTLEPSSRYGIDPSGHFQVRNFDVVRDVCIMFCFWFSFRYLEDTDLYGSLLDEVNDGILGRPLSEALTEFFASYHSGIIIAGSSSYGVMMQGSRYYFSDLHFCDPSGKSAYLDTACIIECNSLAVLLDLCRTKLGTLNVIYNLHHFHVQCDLQP</sequence>
<evidence type="ECO:0000313" key="1">
    <source>
        <dbReference type="EMBL" id="KAJ8669484.1"/>
    </source>
</evidence>
<protein>
    <submittedName>
        <fullName evidence="1">Uncharacterized protein</fullName>
    </submittedName>
</protein>
<organism evidence="1 2">
    <name type="scientific">Eretmocerus hayati</name>
    <dbReference type="NCBI Taxonomy" id="131215"/>
    <lineage>
        <taxon>Eukaryota</taxon>
        <taxon>Metazoa</taxon>
        <taxon>Ecdysozoa</taxon>
        <taxon>Arthropoda</taxon>
        <taxon>Hexapoda</taxon>
        <taxon>Insecta</taxon>
        <taxon>Pterygota</taxon>
        <taxon>Neoptera</taxon>
        <taxon>Endopterygota</taxon>
        <taxon>Hymenoptera</taxon>
        <taxon>Apocrita</taxon>
        <taxon>Proctotrupomorpha</taxon>
        <taxon>Chalcidoidea</taxon>
        <taxon>Aphelinidae</taxon>
        <taxon>Aphelininae</taxon>
        <taxon>Eretmocerus</taxon>
    </lineage>
</organism>
<dbReference type="EMBL" id="CM056743">
    <property type="protein sequence ID" value="KAJ8669484.1"/>
    <property type="molecule type" value="Genomic_DNA"/>
</dbReference>
<comment type="caution">
    <text evidence="1">The sequence shown here is derived from an EMBL/GenBank/DDBJ whole genome shotgun (WGS) entry which is preliminary data.</text>
</comment>
<keyword evidence="2" id="KW-1185">Reference proteome</keyword>
<dbReference type="Proteomes" id="UP001239111">
    <property type="component" value="Chromosome 3"/>
</dbReference>
<name>A0ACC2NGM0_9HYME</name>
<gene>
    <name evidence="1" type="ORF">QAD02_000743</name>
</gene>
<reference evidence="1" key="1">
    <citation type="submission" date="2023-04" db="EMBL/GenBank/DDBJ databases">
        <title>A chromosome-level genome assembly of the parasitoid wasp Eretmocerus hayati.</title>
        <authorList>
            <person name="Zhong Y."/>
            <person name="Liu S."/>
            <person name="Liu Y."/>
        </authorList>
    </citation>
    <scope>NUCLEOTIDE SEQUENCE</scope>
    <source>
        <strain evidence="1">ZJU_SS_LIU_2023</strain>
    </source>
</reference>
<accession>A0ACC2NGM0</accession>
<evidence type="ECO:0000313" key="2">
    <source>
        <dbReference type="Proteomes" id="UP001239111"/>
    </source>
</evidence>
<proteinExistence type="predicted"/>